<dbReference type="OMA" id="RIFSWQL"/>
<accession>A0A177D2H1</accession>
<dbReference type="Proteomes" id="UP000077248">
    <property type="component" value="Unassembled WGS sequence"/>
</dbReference>
<dbReference type="Gene3D" id="3.30.530.20">
    <property type="match status" value="1"/>
</dbReference>
<dbReference type="InterPro" id="IPR023393">
    <property type="entry name" value="START-like_dom_sf"/>
</dbReference>
<dbReference type="EMBL" id="KV441513">
    <property type="protein sequence ID" value="OAG13352.1"/>
    <property type="molecule type" value="Genomic_DNA"/>
</dbReference>
<dbReference type="AlphaFoldDB" id="A0A177D2H1"/>
<name>A0A177D2H1_ALTAL</name>
<keyword evidence="2" id="KW-1185">Reference proteome</keyword>
<dbReference type="GeneID" id="29114645"/>
<sequence length="171" mass="19037">MGVMSVTSETIFNYPPDVIYDFVGNPVNWGRTYKGSAGLPSDAKKLNLPLKVGDVWTEKVALAENTYHAKWVLEIASRGRKFAFRQVNKIAENVDGSGGVEGYCWITYTFREAGCGLTLFTRNLTCELEKGVEVPEDLWVAMSRPSGIDKYHDAIAKLLDEESAEHKVLKS</sequence>
<evidence type="ECO:0000313" key="1">
    <source>
        <dbReference type="EMBL" id="OAG13352.1"/>
    </source>
</evidence>
<dbReference type="SUPFAM" id="SSF55961">
    <property type="entry name" value="Bet v1-like"/>
    <property type="match status" value="1"/>
</dbReference>
<protein>
    <submittedName>
        <fullName evidence="1">Uncharacterized protein</fullName>
    </submittedName>
</protein>
<organism evidence="1 2">
    <name type="scientific">Alternaria alternata</name>
    <name type="common">Alternaria rot fungus</name>
    <name type="synonym">Torula alternata</name>
    <dbReference type="NCBI Taxonomy" id="5599"/>
    <lineage>
        <taxon>Eukaryota</taxon>
        <taxon>Fungi</taxon>
        <taxon>Dikarya</taxon>
        <taxon>Ascomycota</taxon>
        <taxon>Pezizomycotina</taxon>
        <taxon>Dothideomycetes</taxon>
        <taxon>Pleosporomycetidae</taxon>
        <taxon>Pleosporales</taxon>
        <taxon>Pleosporineae</taxon>
        <taxon>Pleosporaceae</taxon>
        <taxon>Alternaria</taxon>
        <taxon>Alternaria sect. Alternaria</taxon>
        <taxon>Alternaria alternata complex</taxon>
    </lineage>
</organism>
<proteinExistence type="predicted"/>
<gene>
    <name evidence="1" type="ORF">CC77DRAFT_1067943</name>
</gene>
<dbReference type="RefSeq" id="XP_018378773.1">
    <property type="nucleotide sequence ID" value="XM_018529051.1"/>
</dbReference>
<dbReference type="VEuPathDB" id="FungiDB:CC77DRAFT_1067943"/>
<reference evidence="1 2" key="1">
    <citation type="submission" date="2016-05" db="EMBL/GenBank/DDBJ databases">
        <title>Comparative analysis of secretome profiles of manganese(II)-oxidizing ascomycete fungi.</title>
        <authorList>
            <consortium name="DOE Joint Genome Institute"/>
            <person name="Zeiner C.A."/>
            <person name="Purvine S.O."/>
            <person name="Zink E.M."/>
            <person name="Wu S."/>
            <person name="Pasa-Tolic L."/>
            <person name="Chaput D.L."/>
            <person name="Haridas S."/>
            <person name="Grigoriev I.V."/>
            <person name="Santelli C.M."/>
            <person name="Hansel C.M."/>
        </authorList>
    </citation>
    <scope>NUCLEOTIDE SEQUENCE [LARGE SCALE GENOMIC DNA]</scope>
    <source>
        <strain evidence="1 2">SRC1lrK2f</strain>
    </source>
</reference>
<evidence type="ECO:0000313" key="2">
    <source>
        <dbReference type="Proteomes" id="UP000077248"/>
    </source>
</evidence>
<dbReference type="KEGG" id="aalt:CC77DRAFT_1067943"/>